<feature type="domain" description="Response regulatory" evidence="8">
    <location>
        <begin position="5"/>
        <end position="120"/>
    </location>
</feature>
<dbReference type="InterPro" id="IPR001789">
    <property type="entry name" value="Sig_transdc_resp-reg_receiver"/>
</dbReference>
<comment type="PTM">
    <text evidence="5">Phosphorylated by CheA. Phosphorylation of the N-terminal regulatory domain activates the methylesterase activity.</text>
</comment>
<keyword evidence="1 5" id="KW-0963">Cytoplasm</keyword>
<organism evidence="10 11">
    <name type="scientific">Desulfonema limicola</name>
    <dbReference type="NCBI Taxonomy" id="45656"/>
    <lineage>
        <taxon>Bacteria</taxon>
        <taxon>Pseudomonadati</taxon>
        <taxon>Thermodesulfobacteriota</taxon>
        <taxon>Desulfobacteria</taxon>
        <taxon>Desulfobacterales</taxon>
        <taxon>Desulfococcaceae</taxon>
        <taxon>Desulfonema</taxon>
    </lineage>
</organism>
<accession>A0A975BB41</accession>
<feature type="modified residue" description="4-aspartylphosphate" evidence="5 7">
    <location>
        <position position="56"/>
    </location>
</feature>
<comment type="catalytic activity">
    <reaction evidence="5">
        <text>L-glutaminyl-[protein] + H2O = L-glutamyl-[protein] + NH4(+)</text>
        <dbReference type="Rhea" id="RHEA:16441"/>
        <dbReference type="Rhea" id="RHEA-COMP:10207"/>
        <dbReference type="Rhea" id="RHEA-COMP:10208"/>
        <dbReference type="ChEBI" id="CHEBI:15377"/>
        <dbReference type="ChEBI" id="CHEBI:28938"/>
        <dbReference type="ChEBI" id="CHEBI:29973"/>
        <dbReference type="ChEBI" id="CHEBI:30011"/>
        <dbReference type="EC" id="3.5.1.44"/>
    </reaction>
</comment>
<keyword evidence="5 7" id="KW-0597">Phosphoprotein</keyword>
<dbReference type="GO" id="GO:0005737">
    <property type="term" value="C:cytoplasm"/>
    <property type="evidence" value="ECO:0007669"/>
    <property type="project" value="UniProtKB-SubCell"/>
</dbReference>
<dbReference type="Proteomes" id="UP000663720">
    <property type="component" value="Chromosome"/>
</dbReference>
<dbReference type="CDD" id="cd16432">
    <property type="entry name" value="CheB_Rec"/>
    <property type="match status" value="1"/>
</dbReference>
<dbReference type="PIRSF" id="PIRSF000876">
    <property type="entry name" value="RR_chemtxs_CheB"/>
    <property type="match status" value="1"/>
</dbReference>
<gene>
    <name evidence="10" type="primary">cheB7</name>
    <name evidence="5" type="synonym">cheB</name>
    <name evidence="10" type="ORF">dnl_44660</name>
</gene>
<evidence type="ECO:0000256" key="5">
    <source>
        <dbReference type="HAMAP-Rule" id="MF_00099"/>
    </source>
</evidence>
<evidence type="ECO:0000313" key="10">
    <source>
        <dbReference type="EMBL" id="QTA82101.1"/>
    </source>
</evidence>
<dbReference type="Pfam" id="PF01339">
    <property type="entry name" value="CheB_methylest"/>
    <property type="match status" value="1"/>
</dbReference>
<evidence type="ECO:0000259" key="9">
    <source>
        <dbReference type="PROSITE" id="PS50122"/>
    </source>
</evidence>
<proteinExistence type="inferred from homology"/>
<dbReference type="GO" id="GO:0008984">
    <property type="term" value="F:protein-glutamate methylesterase activity"/>
    <property type="evidence" value="ECO:0007669"/>
    <property type="project" value="UniProtKB-UniRule"/>
</dbReference>
<dbReference type="EC" id="3.1.1.61" evidence="5"/>
<dbReference type="InterPro" id="IPR008248">
    <property type="entry name" value="CheB-like"/>
</dbReference>
<dbReference type="Pfam" id="PF00072">
    <property type="entry name" value="Response_reg"/>
    <property type="match status" value="1"/>
</dbReference>
<comment type="similarity">
    <text evidence="5">Belongs to the CheB family.</text>
</comment>
<feature type="active site" evidence="5 6">
    <location>
        <position position="188"/>
    </location>
</feature>
<dbReference type="GO" id="GO:0000156">
    <property type="term" value="F:phosphorelay response regulator activity"/>
    <property type="evidence" value="ECO:0007669"/>
    <property type="project" value="InterPro"/>
</dbReference>
<comment type="catalytic activity">
    <reaction evidence="4 5">
        <text>[protein]-L-glutamate 5-O-methyl ester + H2O = L-glutamyl-[protein] + methanol + H(+)</text>
        <dbReference type="Rhea" id="RHEA:23236"/>
        <dbReference type="Rhea" id="RHEA-COMP:10208"/>
        <dbReference type="Rhea" id="RHEA-COMP:10311"/>
        <dbReference type="ChEBI" id="CHEBI:15377"/>
        <dbReference type="ChEBI" id="CHEBI:15378"/>
        <dbReference type="ChEBI" id="CHEBI:17790"/>
        <dbReference type="ChEBI" id="CHEBI:29973"/>
        <dbReference type="ChEBI" id="CHEBI:82795"/>
        <dbReference type="EC" id="3.1.1.61"/>
    </reaction>
</comment>
<keyword evidence="11" id="KW-1185">Reference proteome</keyword>
<dbReference type="CDD" id="cd17541">
    <property type="entry name" value="REC_CheB-like"/>
    <property type="match status" value="1"/>
</dbReference>
<dbReference type="SUPFAM" id="SSF52738">
    <property type="entry name" value="Methylesterase CheB, C-terminal domain"/>
    <property type="match status" value="1"/>
</dbReference>
<feature type="active site" evidence="5 6">
    <location>
        <position position="161"/>
    </location>
</feature>
<dbReference type="InterPro" id="IPR011006">
    <property type="entry name" value="CheY-like_superfamily"/>
</dbReference>
<evidence type="ECO:0000256" key="4">
    <source>
        <dbReference type="ARBA" id="ARBA00048267"/>
    </source>
</evidence>
<evidence type="ECO:0000256" key="2">
    <source>
        <dbReference type="ARBA" id="ARBA00022500"/>
    </source>
</evidence>
<comment type="domain">
    <text evidence="5">Contains a C-terminal catalytic domain, and an N-terminal region which modulates catalytic activity.</text>
</comment>
<keyword evidence="3 5" id="KW-0378">Hydrolase</keyword>
<dbReference type="KEGG" id="dli:dnl_44660"/>
<dbReference type="GO" id="GO:0050568">
    <property type="term" value="F:protein-glutamine glutaminase activity"/>
    <property type="evidence" value="ECO:0007669"/>
    <property type="project" value="UniProtKB-UniRule"/>
</dbReference>
<dbReference type="NCBIfam" id="NF001965">
    <property type="entry name" value="PRK00742.1"/>
    <property type="match status" value="1"/>
</dbReference>
<dbReference type="PROSITE" id="PS50110">
    <property type="entry name" value="RESPONSE_REGULATORY"/>
    <property type="match status" value="1"/>
</dbReference>
<feature type="domain" description="CheB-type methylesterase" evidence="9">
    <location>
        <begin position="149"/>
        <end position="338"/>
    </location>
</feature>
<reference evidence="10" key="1">
    <citation type="journal article" date="2021" name="Microb. Physiol.">
        <title>Proteogenomic Insights into the Physiology of Marine, Sulfate-Reducing, Filamentous Desulfonema limicola and Desulfonema magnum.</title>
        <authorList>
            <person name="Schnaars V."/>
            <person name="Wohlbrand L."/>
            <person name="Scheve S."/>
            <person name="Hinrichs C."/>
            <person name="Reinhardt R."/>
            <person name="Rabus R."/>
        </authorList>
    </citation>
    <scope>NUCLEOTIDE SEQUENCE</scope>
    <source>
        <strain evidence="10">5ac10</strain>
    </source>
</reference>
<dbReference type="SMART" id="SM00448">
    <property type="entry name" value="REC"/>
    <property type="match status" value="1"/>
</dbReference>
<dbReference type="AlphaFoldDB" id="A0A975BB41"/>
<dbReference type="HAMAP" id="MF_00099">
    <property type="entry name" value="CheB_chemtxs"/>
    <property type="match status" value="1"/>
</dbReference>
<dbReference type="InterPro" id="IPR035909">
    <property type="entry name" value="CheB_C"/>
</dbReference>
<evidence type="ECO:0000313" key="11">
    <source>
        <dbReference type="Proteomes" id="UP000663720"/>
    </source>
</evidence>
<dbReference type="GO" id="GO:0006935">
    <property type="term" value="P:chemotaxis"/>
    <property type="evidence" value="ECO:0007669"/>
    <property type="project" value="UniProtKB-UniRule"/>
</dbReference>
<evidence type="ECO:0000256" key="6">
    <source>
        <dbReference type="PROSITE-ProRule" id="PRU00050"/>
    </source>
</evidence>
<feature type="active site" evidence="5 6">
    <location>
        <position position="281"/>
    </location>
</feature>
<dbReference type="EMBL" id="CP061799">
    <property type="protein sequence ID" value="QTA82101.1"/>
    <property type="molecule type" value="Genomic_DNA"/>
</dbReference>
<comment type="function">
    <text evidence="5">Involved in chemotaxis. Part of a chemotaxis signal transduction system that modulates chemotaxis in response to various stimuli. Catalyzes the demethylation of specific methylglutamate residues introduced into the chemoreceptors (methyl-accepting chemotaxis proteins or MCP) by CheR. Also mediates the irreversible deamidation of specific glutamine residues to glutamic acid.</text>
</comment>
<dbReference type="EC" id="3.5.1.44" evidence="5"/>
<name>A0A975BB41_9BACT</name>
<dbReference type="PANTHER" id="PTHR42872">
    <property type="entry name" value="PROTEIN-GLUTAMATE METHYLESTERASE/PROTEIN-GLUTAMINE GLUTAMINASE"/>
    <property type="match status" value="1"/>
</dbReference>
<dbReference type="RefSeq" id="WP_207688063.1">
    <property type="nucleotide sequence ID" value="NZ_CP061799.1"/>
</dbReference>
<dbReference type="Gene3D" id="3.40.50.2300">
    <property type="match status" value="1"/>
</dbReference>
<dbReference type="SUPFAM" id="SSF52172">
    <property type="entry name" value="CheY-like"/>
    <property type="match status" value="1"/>
</dbReference>
<evidence type="ECO:0000256" key="3">
    <source>
        <dbReference type="ARBA" id="ARBA00022801"/>
    </source>
</evidence>
<dbReference type="PROSITE" id="PS50122">
    <property type="entry name" value="CHEB"/>
    <property type="match status" value="1"/>
</dbReference>
<sequence>MKPIRVLIVDDSIFAREFIADLLSNDKDIQIAGHAGNGYEAIQKAAKLKPDIITMDIDMPAMDGLESIKHIMQSNAVPILVVTSKTDIDTAYHAISNGALEIVEKPGYDTGDYYEFINKIKLLSKVRVIPNIHYAKKPVITHSALKDKTRGSDKIIAIASSTGGPRALSLLLTALPPDFEPPVVIAQHIADDFAEGMAQWLDKVVKLKVRIGKPGDIIKPGNIYLSQSEKHMKIDTRKRIALQDRSPQDIYFPSGNVLLSSAGRVYKKDCIGIILTGMGDDGTAGIRTIKESGGTTIAQDENSSVIFGMPKKAIESGFIDKVLPIDKIAQEILCLVKN</sequence>
<evidence type="ECO:0000256" key="7">
    <source>
        <dbReference type="PROSITE-ProRule" id="PRU00169"/>
    </source>
</evidence>
<evidence type="ECO:0000259" key="8">
    <source>
        <dbReference type="PROSITE" id="PS50110"/>
    </source>
</evidence>
<comment type="subcellular location">
    <subcellularLocation>
        <location evidence="5">Cytoplasm</location>
    </subcellularLocation>
</comment>
<dbReference type="Gene3D" id="3.40.50.180">
    <property type="entry name" value="Methylesterase CheB, C-terminal domain"/>
    <property type="match status" value="1"/>
</dbReference>
<keyword evidence="2 5" id="KW-0145">Chemotaxis</keyword>
<dbReference type="PANTHER" id="PTHR42872:SF6">
    <property type="entry name" value="PROTEIN-GLUTAMATE METHYLESTERASE_PROTEIN-GLUTAMINE GLUTAMINASE"/>
    <property type="match status" value="1"/>
</dbReference>
<protein>
    <recommendedName>
        <fullName evidence="5">Protein-glutamate methylesterase/protein-glutamine glutaminase</fullName>
        <ecNumber evidence="5">3.1.1.61</ecNumber>
        <ecNumber evidence="5">3.5.1.44</ecNumber>
    </recommendedName>
</protein>
<dbReference type="InterPro" id="IPR000673">
    <property type="entry name" value="Sig_transdc_resp-reg_Me-estase"/>
</dbReference>
<evidence type="ECO:0000256" key="1">
    <source>
        <dbReference type="ARBA" id="ARBA00022490"/>
    </source>
</evidence>